<dbReference type="PRINTS" id="PR00956">
    <property type="entry name" value="FLGMOTORFLIN"/>
</dbReference>
<comment type="caution">
    <text evidence="9">The sequence shown here is derived from an EMBL/GenBank/DDBJ whole genome shotgun (WGS) entry which is preliminary data.</text>
</comment>
<evidence type="ECO:0000259" key="8">
    <source>
        <dbReference type="Pfam" id="PF01052"/>
    </source>
</evidence>
<proteinExistence type="inferred from homology"/>
<evidence type="ECO:0000256" key="1">
    <source>
        <dbReference type="ARBA" id="ARBA00004413"/>
    </source>
</evidence>
<gene>
    <name evidence="9" type="ORF">B7Z70_14510</name>
</gene>
<evidence type="ECO:0000256" key="6">
    <source>
        <dbReference type="ARBA" id="ARBA00022779"/>
    </source>
</evidence>
<dbReference type="InterPro" id="IPR036429">
    <property type="entry name" value="SpoA-like_sf"/>
</dbReference>
<dbReference type="Gene3D" id="2.30.330.10">
    <property type="entry name" value="SpoA-like"/>
    <property type="match status" value="1"/>
</dbReference>
<dbReference type="GO" id="GO:0005886">
    <property type="term" value="C:plasma membrane"/>
    <property type="evidence" value="ECO:0007669"/>
    <property type="project" value="UniProtKB-SubCell"/>
</dbReference>
<name>A0A257SK56_9PROT</name>
<evidence type="ECO:0000313" key="10">
    <source>
        <dbReference type="Proteomes" id="UP000216779"/>
    </source>
</evidence>
<evidence type="ECO:0000256" key="7">
    <source>
        <dbReference type="ARBA" id="ARBA00023136"/>
    </source>
</evidence>
<dbReference type="Proteomes" id="UP000216779">
    <property type="component" value="Unassembled WGS sequence"/>
</dbReference>
<evidence type="ECO:0000256" key="2">
    <source>
        <dbReference type="ARBA" id="ARBA00009226"/>
    </source>
</evidence>
<organism evidence="9 10">
    <name type="scientific">Acidithiobacillus ferrivorans</name>
    <dbReference type="NCBI Taxonomy" id="160808"/>
    <lineage>
        <taxon>Bacteria</taxon>
        <taxon>Pseudomonadati</taxon>
        <taxon>Pseudomonadota</taxon>
        <taxon>Acidithiobacillia</taxon>
        <taxon>Acidithiobacillales</taxon>
        <taxon>Acidithiobacillaceae</taxon>
        <taxon>Acidithiobacillus</taxon>
    </lineage>
</organism>
<keyword evidence="9" id="KW-0282">Flagellum</keyword>
<feature type="domain" description="Flagellar motor switch protein FliN-like C-terminal" evidence="8">
    <location>
        <begin position="38"/>
        <end position="86"/>
    </location>
</feature>
<dbReference type="GO" id="GO:0009425">
    <property type="term" value="C:bacterial-type flagellum basal body"/>
    <property type="evidence" value="ECO:0007669"/>
    <property type="project" value="InterPro"/>
</dbReference>
<feature type="non-terminal residue" evidence="9">
    <location>
        <position position="87"/>
    </location>
</feature>
<comment type="subcellular location">
    <subcellularLocation>
        <location evidence="1">Cell membrane</location>
        <topology evidence="1">Peripheral membrane protein</topology>
        <orientation evidence="1">Cytoplasmic side</orientation>
    </subcellularLocation>
</comment>
<comment type="similarity">
    <text evidence="2">Belongs to the FliN/MopA/SpaO family.</text>
</comment>
<dbReference type="InterPro" id="IPR001172">
    <property type="entry name" value="FliN_T3SS_HrcQb"/>
</dbReference>
<dbReference type="EMBL" id="NCBC01000823">
    <property type="protein sequence ID" value="OYV72646.1"/>
    <property type="molecule type" value="Genomic_DNA"/>
</dbReference>
<reference evidence="9 10" key="1">
    <citation type="submission" date="2017-03" db="EMBL/GenBank/DDBJ databases">
        <title>Lifting the veil on microbial sulfur biogeochemistry in mining wastewaters.</title>
        <authorList>
            <person name="Kantor R.S."/>
            <person name="Colenbrander Nelson T."/>
            <person name="Marshall S."/>
            <person name="Bennett D."/>
            <person name="Apte S."/>
            <person name="Camacho D."/>
            <person name="Thomas B.C."/>
            <person name="Warren L.A."/>
            <person name="Banfield J.F."/>
        </authorList>
    </citation>
    <scope>NUCLEOTIDE SEQUENCE [LARGE SCALE GENOMIC DNA]</scope>
    <source>
        <strain evidence="9">21-59-9</strain>
    </source>
</reference>
<accession>A0A257SK56</accession>
<sequence>MAENSVNALPMEDFSATIDEIENREIPTPPGGKPSLDMLLNVPMRISVEMGRAKMPMKNILQLSQGSVIELDKAAGEPMTIYINGEL</sequence>
<keyword evidence="7" id="KW-0472">Membrane</keyword>
<dbReference type="PANTHER" id="PTHR43484">
    <property type="match status" value="1"/>
</dbReference>
<protein>
    <recommendedName>
        <fullName evidence="3">Flagellar motor switch protein FliN</fullName>
    </recommendedName>
</protein>
<keyword evidence="6" id="KW-0283">Flagellar rotation</keyword>
<dbReference type="SUPFAM" id="SSF101801">
    <property type="entry name" value="Surface presentation of antigens (SPOA)"/>
    <property type="match status" value="1"/>
</dbReference>
<evidence type="ECO:0000313" key="9">
    <source>
        <dbReference type="EMBL" id="OYV72646.1"/>
    </source>
</evidence>
<evidence type="ECO:0000256" key="4">
    <source>
        <dbReference type="ARBA" id="ARBA00022475"/>
    </source>
</evidence>
<dbReference type="GO" id="GO:0003774">
    <property type="term" value="F:cytoskeletal motor activity"/>
    <property type="evidence" value="ECO:0007669"/>
    <property type="project" value="InterPro"/>
</dbReference>
<dbReference type="InterPro" id="IPR051469">
    <property type="entry name" value="FliN/MopA/SpaO"/>
</dbReference>
<keyword evidence="9" id="KW-0966">Cell projection</keyword>
<keyword evidence="5" id="KW-0145">Chemotaxis</keyword>
<dbReference type="Pfam" id="PF01052">
    <property type="entry name" value="FliMN_C"/>
    <property type="match status" value="1"/>
</dbReference>
<dbReference type="GO" id="GO:0006935">
    <property type="term" value="P:chemotaxis"/>
    <property type="evidence" value="ECO:0007669"/>
    <property type="project" value="UniProtKB-KW"/>
</dbReference>
<dbReference type="GO" id="GO:0071973">
    <property type="term" value="P:bacterial-type flagellum-dependent cell motility"/>
    <property type="evidence" value="ECO:0007669"/>
    <property type="project" value="InterPro"/>
</dbReference>
<keyword evidence="9" id="KW-0969">Cilium</keyword>
<evidence type="ECO:0000256" key="5">
    <source>
        <dbReference type="ARBA" id="ARBA00022500"/>
    </source>
</evidence>
<dbReference type="InterPro" id="IPR001543">
    <property type="entry name" value="FliN-like_C"/>
</dbReference>
<keyword evidence="4" id="KW-1003">Cell membrane</keyword>
<dbReference type="PANTHER" id="PTHR43484:SF1">
    <property type="entry name" value="FLAGELLAR MOTOR SWITCH PROTEIN FLIN"/>
    <property type="match status" value="1"/>
</dbReference>
<evidence type="ECO:0000256" key="3">
    <source>
        <dbReference type="ARBA" id="ARBA00021897"/>
    </source>
</evidence>
<dbReference type="AlphaFoldDB" id="A0A257SK56"/>